<dbReference type="STRING" id="98765.A0A2R6NIP5"/>
<comment type="caution">
    <text evidence="1">The sequence shown here is derived from an EMBL/GenBank/DDBJ whole genome shotgun (WGS) entry which is preliminary data.</text>
</comment>
<dbReference type="EMBL" id="MLYV02001198">
    <property type="protein sequence ID" value="PSR72240.1"/>
    <property type="molecule type" value="Genomic_DNA"/>
</dbReference>
<dbReference type="Gene3D" id="1.20.1280.50">
    <property type="match status" value="1"/>
</dbReference>
<dbReference type="OrthoDB" id="2801457at2759"/>
<evidence type="ECO:0000313" key="1">
    <source>
        <dbReference type="EMBL" id="PSR72240.1"/>
    </source>
</evidence>
<dbReference type="Proteomes" id="UP000186601">
    <property type="component" value="Unassembled WGS sequence"/>
</dbReference>
<accession>A0A2R6NIP5</accession>
<dbReference type="AlphaFoldDB" id="A0A2R6NIP5"/>
<keyword evidence="2" id="KW-1185">Reference proteome</keyword>
<reference evidence="1 2" key="1">
    <citation type="submission" date="2018-02" db="EMBL/GenBank/DDBJ databases">
        <title>Genome sequence of the basidiomycete white-rot fungus Phlebia centrifuga.</title>
        <authorList>
            <person name="Granchi Z."/>
            <person name="Peng M."/>
            <person name="de Vries R.P."/>
            <person name="Hilden K."/>
            <person name="Makela M.R."/>
            <person name="Grigoriev I."/>
            <person name="Riley R."/>
        </authorList>
    </citation>
    <scope>NUCLEOTIDE SEQUENCE [LARGE SCALE GENOMIC DNA]</scope>
    <source>
        <strain evidence="1 2">FBCC195</strain>
    </source>
</reference>
<gene>
    <name evidence="1" type="ORF">PHLCEN_2v11832</name>
</gene>
<evidence type="ECO:0000313" key="2">
    <source>
        <dbReference type="Proteomes" id="UP000186601"/>
    </source>
</evidence>
<organism evidence="1 2">
    <name type="scientific">Hermanssonia centrifuga</name>
    <dbReference type="NCBI Taxonomy" id="98765"/>
    <lineage>
        <taxon>Eukaryota</taxon>
        <taxon>Fungi</taxon>
        <taxon>Dikarya</taxon>
        <taxon>Basidiomycota</taxon>
        <taxon>Agaricomycotina</taxon>
        <taxon>Agaricomycetes</taxon>
        <taxon>Polyporales</taxon>
        <taxon>Meruliaceae</taxon>
        <taxon>Hermanssonia</taxon>
    </lineage>
</organism>
<proteinExistence type="predicted"/>
<name>A0A2R6NIP5_9APHY</name>
<sequence>MLDLRLQDTSTIDLAIEQHYLDILQLKHQRNAICRNNQALPSELLEEVFQHYIGSMCRADHKPLHDRHEALSEPYAWIRICRVCHPWRGIALASPRIWSRIVVTDTTKYECIREMLSRSQQAPLVVKVHAKVDAVCMSRSVQAILAQMHRICSMDLRIVGISLLDHIQAIECNAPLLRALSMSAGLNSGLSVAAVLLPTGPVGVQNRANSTFNLPFHQELISLYISSLLLGVAAGGIEGNNPSRNPQIAFTGSSFHATIRHASY</sequence>
<protein>
    <submittedName>
        <fullName evidence="1">Uncharacterized protein</fullName>
    </submittedName>
</protein>